<name>B4R695_DROSI</name>
<organism evidence="2 3">
    <name type="scientific">Drosophila simulans</name>
    <name type="common">Fruit fly</name>
    <dbReference type="NCBI Taxonomy" id="7240"/>
    <lineage>
        <taxon>Eukaryota</taxon>
        <taxon>Metazoa</taxon>
        <taxon>Ecdysozoa</taxon>
        <taxon>Arthropoda</taxon>
        <taxon>Hexapoda</taxon>
        <taxon>Insecta</taxon>
        <taxon>Pterygota</taxon>
        <taxon>Neoptera</taxon>
        <taxon>Endopterygota</taxon>
        <taxon>Diptera</taxon>
        <taxon>Brachycera</taxon>
        <taxon>Muscomorpha</taxon>
        <taxon>Ephydroidea</taxon>
        <taxon>Drosophilidae</taxon>
        <taxon>Drosophila</taxon>
        <taxon>Sophophora</taxon>
    </lineage>
</organism>
<dbReference type="Proteomes" id="UP000000304">
    <property type="component" value="Chromosome X"/>
</dbReference>
<dbReference type="EMBL" id="CM000366">
    <property type="protein sequence ID" value="EDX17372.1"/>
    <property type="molecule type" value="Genomic_DNA"/>
</dbReference>
<protein>
    <submittedName>
        <fullName evidence="2">GD16873</fullName>
    </submittedName>
</protein>
<dbReference type="HOGENOM" id="CLU_1490540_0_0_1"/>
<proteinExistence type="predicted"/>
<dbReference type="PhylomeDB" id="B4R695"/>
<keyword evidence="3" id="KW-1185">Reference proteome</keyword>
<reference evidence="2 3" key="1">
    <citation type="journal article" date="2007" name="Nature">
        <title>Evolution of genes and genomes on the Drosophila phylogeny.</title>
        <authorList>
            <consortium name="Drosophila 12 Genomes Consortium"/>
            <person name="Clark A.G."/>
            <person name="Eisen M.B."/>
            <person name="Smith D.R."/>
            <person name="Bergman C.M."/>
            <person name="Oliver B."/>
            <person name="Markow T.A."/>
            <person name="Kaufman T.C."/>
            <person name="Kellis M."/>
            <person name="Gelbart W."/>
            <person name="Iyer V.N."/>
            <person name="Pollard D.A."/>
            <person name="Sackton T.B."/>
            <person name="Larracuente A.M."/>
            <person name="Singh N.D."/>
            <person name="Abad J.P."/>
            <person name="Abt D.N."/>
            <person name="Adryan B."/>
            <person name="Aguade M."/>
            <person name="Akashi H."/>
            <person name="Anderson W.W."/>
            <person name="Aquadro C.F."/>
            <person name="Ardell D.H."/>
            <person name="Arguello R."/>
            <person name="Artieri C.G."/>
            <person name="Barbash D.A."/>
            <person name="Barker D."/>
            <person name="Barsanti P."/>
            <person name="Batterham P."/>
            <person name="Batzoglou S."/>
            <person name="Begun D."/>
            <person name="Bhutkar A."/>
            <person name="Blanco E."/>
            <person name="Bosak S.A."/>
            <person name="Bradley R.K."/>
            <person name="Brand A.D."/>
            <person name="Brent M.R."/>
            <person name="Brooks A.N."/>
            <person name="Brown R.H."/>
            <person name="Butlin R.K."/>
            <person name="Caggese C."/>
            <person name="Calvi B.R."/>
            <person name="Bernardo de Carvalho A."/>
            <person name="Caspi A."/>
            <person name="Castrezana S."/>
            <person name="Celniker S.E."/>
            <person name="Chang J.L."/>
            <person name="Chapple C."/>
            <person name="Chatterji S."/>
            <person name="Chinwalla A."/>
            <person name="Civetta A."/>
            <person name="Clifton S.W."/>
            <person name="Comeron J.M."/>
            <person name="Costello J.C."/>
            <person name="Coyne J.A."/>
            <person name="Daub J."/>
            <person name="David R.G."/>
            <person name="Delcher A.L."/>
            <person name="Delehaunty K."/>
            <person name="Do C.B."/>
            <person name="Ebling H."/>
            <person name="Edwards K."/>
            <person name="Eickbush T."/>
            <person name="Evans J.D."/>
            <person name="Filipski A."/>
            <person name="Findeiss S."/>
            <person name="Freyhult E."/>
            <person name="Fulton L."/>
            <person name="Fulton R."/>
            <person name="Garcia A.C."/>
            <person name="Gardiner A."/>
            <person name="Garfield D.A."/>
            <person name="Garvin B.E."/>
            <person name="Gibson G."/>
            <person name="Gilbert D."/>
            <person name="Gnerre S."/>
            <person name="Godfrey J."/>
            <person name="Good R."/>
            <person name="Gotea V."/>
            <person name="Gravely B."/>
            <person name="Greenberg A.J."/>
            <person name="Griffiths-Jones S."/>
            <person name="Gross S."/>
            <person name="Guigo R."/>
            <person name="Gustafson E.A."/>
            <person name="Haerty W."/>
            <person name="Hahn M.W."/>
            <person name="Halligan D.L."/>
            <person name="Halpern A.L."/>
            <person name="Halter G.M."/>
            <person name="Han M.V."/>
            <person name="Heger A."/>
            <person name="Hillier L."/>
            <person name="Hinrichs A.S."/>
            <person name="Holmes I."/>
            <person name="Hoskins R.A."/>
            <person name="Hubisz M.J."/>
            <person name="Hultmark D."/>
            <person name="Huntley M.A."/>
            <person name="Jaffe D.B."/>
            <person name="Jagadeeshan S."/>
            <person name="Jeck W.R."/>
            <person name="Johnson J."/>
            <person name="Jones C.D."/>
            <person name="Jordan W.C."/>
            <person name="Karpen G.H."/>
            <person name="Kataoka E."/>
            <person name="Keightley P.D."/>
            <person name="Kheradpour P."/>
            <person name="Kirkness E.F."/>
            <person name="Koerich L.B."/>
            <person name="Kristiansen K."/>
            <person name="Kudrna D."/>
            <person name="Kulathinal R.J."/>
            <person name="Kumar S."/>
            <person name="Kwok R."/>
            <person name="Lander E."/>
            <person name="Langley C.H."/>
            <person name="Lapoint R."/>
            <person name="Lazzaro B.P."/>
            <person name="Lee S.J."/>
            <person name="Levesque L."/>
            <person name="Li R."/>
            <person name="Lin C.F."/>
            <person name="Lin M.F."/>
            <person name="Lindblad-Toh K."/>
            <person name="Llopart A."/>
            <person name="Long M."/>
            <person name="Low L."/>
            <person name="Lozovsky E."/>
            <person name="Lu J."/>
            <person name="Luo M."/>
            <person name="Machado C.A."/>
            <person name="Makalowski W."/>
            <person name="Marzo M."/>
            <person name="Matsuda M."/>
            <person name="Matzkin L."/>
            <person name="McAllister B."/>
            <person name="McBride C.S."/>
            <person name="McKernan B."/>
            <person name="McKernan K."/>
            <person name="Mendez-Lago M."/>
            <person name="Minx P."/>
            <person name="Mollenhauer M.U."/>
            <person name="Montooth K."/>
            <person name="Mount S.M."/>
            <person name="Mu X."/>
            <person name="Myers E."/>
            <person name="Negre B."/>
            <person name="Newfeld S."/>
            <person name="Nielsen R."/>
            <person name="Noor M.A."/>
            <person name="O'Grady P."/>
            <person name="Pachter L."/>
            <person name="Papaceit M."/>
            <person name="Parisi M.J."/>
            <person name="Parisi M."/>
            <person name="Parts L."/>
            <person name="Pedersen J.S."/>
            <person name="Pesole G."/>
            <person name="Phillippy A.M."/>
            <person name="Ponting C.P."/>
            <person name="Pop M."/>
            <person name="Porcelli D."/>
            <person name="Powell J.R."/>
            <person name="Prohaska S."/>
            <person name="Pruitt K."/>
            <person name="Puig M."/>
            <person name="Quesneville H."/>
            <person name="Ram K.R."/>
            <person name="Rand D."/>
            <person name="Rasmussen M.D."/>
            <person name="Reed L.K."/>
            <person name="Reenan R."/>
            <person name="Reily A."/>
            <person name="Remington K.A."/>
            <person name="Rieger T.T."/>
            <person name="Ritchie M.G."/>
            <person name="Robin C."/>
            <person name="Rogers Y.H."/>
            <person name="Rohde C."/>
            <person name="Rozas J."/>
            <person name="Rubenfield M.J."/>
            <person name="Ruiz A."/>
            <person name="Russo S."/>
            <person name="Salzberg S.L."/>
            <person name="Sanchez-Gracia A."/>
            <person name="Saranga D.J."/>
            <person name="Sato H."/>
            <person name="Schaeffer S.W."/>
            <person name="Schatz M.C."/>
            <person name="Schlenke T."/>
            <person name="Schwartz R."/>
            <person name="Segarra C."/>
            <person name="Singh R.S."/>
            <person name="Sirot L."/>
            <person name="Sirota M."/>
            <person name="Sisneros N.B."/>
            <person name="Smith C.D."/>
            <person name="Smith T.F."/>
            <person name="Spieth J."/>
            <person name="Stage D.E."/>
            <person name="Stark A."/>
            <person name="Stephan W."/>
            <person name="Strausberg R.L."/>
            <person name="Strempel S."/>
            <person name="Sturgill D."/>
            <person name="Sutton G."/>
            <person name="Sutton G.G."/>
            <person name="Tao W."/>
            <person name="Teichmann S."/>
            <person name="Tobari Y.N."/>
            <person name="Tomimura Y."/>
            <person name="Tsolas J.M."/>
            <person name="Valente V.L."/>
            <person name="Venter E."/>
            <person name="Venter J.C."/>
            <person name="Vicario S."/>
            <person name="Vieira F.G."/>
            <person name="Vilella A.J."/>
            <person name="Villasante A."/>
            <person name="Walenz B."/>
            <person name="Wang J."/>
            <person name="Wasserman M."/>
            <person name="Watts T."/>
            <person name="Wilson D."/>
            <person name="Wilson R.K."/>
            <person name="Wing R.A."/>
            <person name="Wolfner M.F."/>
            <person name="Wong A."/>
            <person name="Wong G.K."/>
            <person name="Wu C.I."/>
            <person name="Wu G."/>
            <person name="Yamamoto D."/>
            <person name="Yang H.P."/>
            <person name="Yang S.P."/>
            <person name="Yorke J.A."/>
            <person name="Yoshida K."/>
            <person name="Zdobnov E."/>
            <person name="Zhang P."/>
            <person name="Zhang Y."/>
            <person name="Zimin A.V."/>
            <person name="Baldwin J."/>
            <person name="Abdouelleil A."/>
            <person name="Abdulkadir J."/>
            <person name="Abebe A."/>
            <person name="Abera B."/>
            <person name="Abreu J."/>
            <person name="Acer S.C."/>
            <person name="Aftuck L."/>
            <person name="Alexander A."/>
            <person name="An P."/>
            <person name="Anderson E."/>
            <person name="Anderson S."/>
            <person name="Arachi H."/>
            <person name="Azer M."/>
            <person name="Bachantsang P."/>
            <person name="Barry A."/>
            <person name="Bayul T."/>
            <person name="Berlin A."/>
            <person name="Bessette D."/>
            <person name="Bloom T."/>
            <person name="Blye J."/>
            <person name="Boguslavskiy L."/>
            <person name="Bonnet C."/>
            <person name="Boukhgalter B."/>
            <person name="Bourzgui I."/>
            <person name="Brown A."/>
            <person name="Cahill P."/>
            <person name="Channer S."/>
            <person name="Cheshatsang Y."/>
            <person name="Chuda L."/>
            <person name="Citroen M."/>
            <person name="Collymore A."/>
            <person name="Cooke P."/>
            <person name="Costello M."/>
            <person name="D'Aco K."/>
            <person name="Daza R."/>
            <person name="De Haan G."/>
            <person name="DeGray S."/>
            <person name="DeMaso C."/>
            <person name="Dhargay N."/>
            <person name="Dooley K."/>
            <person name="Dooley E."/>
            <person name="Doricent M."/>
            <person name="Dorje P."/>
            <person name="Dorjee K."/>
            <person name="Dupes A."/>
            <person name="Elong R."/>
            <person name="Falk J."/>
            <person name="Farina A."/>
            <person name="Faro S."/>
            <person name="Ferguson D."/>
            <person name="Fisher S."/>
            <person name="Foley C.D."/>
            <person name="Franke A."/>
            <person name="Friedrich D."/>
            <person name="Gadbois L."/>
            <person name="Gearin G."/>
            <person name="Gearin C.R."/>
            <person name="Giannoukos G."/>
            <person name="Goode T."/>
            <person name="Graham J."/>
            <person name="Grandbois E."/>
            <person name="Grewal S."/>
            <person name="Gyaltsen K."/>
            <person name="Hafez N."/>
            <person name="Hagos B."/>
            <person name="Hall J."/>
            <person name="Henson C."/>
            <person name="Hollinger A."/>
            <person name="Honan T."/>
            <person name="Huard M.D."/>
            <person name="Hughes L."/>
            <person name="Hurhula B."/>
            <person name="Husby M.E."/>
            <person name="Kamat A."/>
            <person name="Kanga B."/>
            <person name="Kashin S."/>
            <person name="Khazanovich D."/>
            <person name="Kisner P."/>
            <person name="Lance K."/>
            <person name="Lara M."/>
            <person name="Lee W."/>
            <person name="Lennon N."/>
            <person name="Letendre F."/>
            <person name="LeVine R."/>
            <person name="Lipovsky A."/>
            <person name="Liu X."/>
            <person name="Liu J."/>
            <person name="Liu S."/>
            <person name="Lokyitsang T."/>
            <person name="Lokyitsang Y."/>
            <person name="Lubonja R."/>
            <person name="Lui A."/>
            <person name="MacDonald P."/>
            <person name="Magnisalis V."/>
            <person name="Maru K."/>
            <person name="Matthews C."/>
            <person name="McCusker W."/>
            <person name="McDonough S."/>
            <person name="Mehta T."/>
            <person name="Meldrim J."/>
            <person name="Meneus L."/>
            <person name="Mihai O."/>
            <person name="Mihalev A."/>
            <person name="Mihova T."/>
            <person name="Mittelman R."/>
            <person name="Mlenga V."/>
            <person name="Montmayeur A."/>
            <person name="Mulrain L."/>
            <person name="Navidi A."/>
            <person name="Naylor J."/>
            <person name="Negash T."/>
            <person name="Nguyen T."/>
            <person name="Nguyen N."/>
            <person name="Nicol R."/>
            <person name="Norbu C."/>
            <person name="Norbu N."/>
            <person name="Novod N."/>
            <person name="O'Neill B."/>
            <person name="Osman S."/>
            <person name="Markiewicz E."/>
            <person name="Oyono O.L."/>
            <person name="Patti C."/>
            <person name="Phunkhang P."/>
            <person name="Pierre F."/>
            <person name="Priest M."/>
            <person name="Raghuraman S."/>
            <person name="Rege F."/>
            <person name="Reyes R."/>
            <person name="Rise C."/>
            <person name="Rogov P."/>
            <person name="Ross K."/>
            <person name="Ryan E."/>
            <person name="Settipalli S."/>
            <person name="Shea T."/>
            <person name="Sherpa N."/>
            <person name="Shi L."/>
            <person name="Shih D."/>
            <person name="Sparrow T."/>
            <person name="Spaulding J."/>
            <person name="Stalker J."/>
            <person name="Stange-Thomann N."/>
            <person name="Stavropoulos S."/>
            <person name="Stone C."/>
            <person name="Strader C."/>
            <person name="Tesfaye S."/>
            <person name="Thomson T."/>
            <person name="Thoulutsang Y."/>
            <person name="Thoulutsang D."/>
            <person name="Topham K."/>
            <person name="Topping I."/>
            <person name="Tsamla T."/>
            <person name="Vassiliev H."/>
            <person name="Vo A."/>
            <person name="Wangchuk T."/>
            <person name="Wangdi T."/>
            <person name="Weiand M."/>
            <person name="Wilkinson J."/>
            <person name="Wilson A."/>
            <person name="Yadav S."/>
            <person name="Young G."/>
            <person name="Yu Q."/>
            <person name="Zembek L."/>
            <person name="Zhong D."/>
            <person name="Zimmer A."/>
            <person name="Zwirko Z."/>
            <person name="Jaffe D.B."/>
            <person name="Alvarez P."/>
            <person name="Brockman W."/>
            <person name="Butler J."/>
            <person name="Chin C."/>
            <person name="Gnerre S."/>
            <person name="Grabherr M."/>
            <person name="Kleber M."/>
            <person name="Mauceli E."/>
            <person name="MacCallum I."/>
        </authorList>
    </citation>
    <scope>NUCLEOTIDE SEQUENCE [LARGE SCALE GENOMIC DNA]</scope>
    <source>
        <strain evidence="3">white501</strain>
    </source>
</reference>
<evidence type="ECO:0000313" key="2">
    <source>
        <dbReference type="EMBL" id="EDX17372.1"/>
    </source>
</evidence>
<evidence type="ECO:0000313" key="3">
    <source>
        <dbReference type="Proteomes" id="UP000000304"/>
    </source>
</evidence>
<dbReference type="AlphaFoldDB" id="B4R695"/>
<dbReference type="Bgee" id="FBgn0188456">
    <property type="expression patterns" value="Expressed in male reproductive system and 2 other cell types or tissues"/>
</dbReference>
<dbReference type="OMA" id="YVYFYPV"/>
<dbReference type="KEGG" id="dsi:Dsimw501_GD16873"/>
<gene>
    <name evidence="2" type="primary">Dsim\GD16873</name>
    <name evidence="2" type="ORF">Dsim_GD16873</name>
</gene>
<evidence type="ECO:0000256" key="1">
    <source>
        <dbReference type="SAM" id="MobiDB-lite"/>
    </source>
</evidence>
<dbReference type="OrthoDB" id="7844546at2759"/>
<accession>B4R695</accession>
<sequence length="176" mass="20434">MDVATLWRLQQAHQRQRNEWDRIGRRLKRLTGKRSSDLLIHDPLLLPPFAAHPGQRMSGGGQLAPMASKQTTQMRRNHPSKSVKFPAPNNNPLDLLVVGQRLQMHRPPGRRQVQLHSPMSPQPRQHVEEYVYFYPVHYHEADHWPQNGQREPNLVMDARFVAELLDELLMTAGNRI</sequence>
<feature type="region of interest" description="Disordered" evidence="1">
    <location>
        <begin position="51"/>
        <end position="91"/>
    </location>
</feature>